<keyword evidence="3" id="KW-0812">Transmembrane</keyword>
<dbReference type="Pfam" id="PF22769">
    <property type="entry name" value="DCD"/>
    <property type="match status" value="1"/>
</dbReference>
<dbReference type="Gene3D" id="2.70.40.10">
    <property type="match status" value="1"/>
</dbReference>
<keyword evidence="1" id="KW-0378">Hydrolase</keyword>
<evidence type="ECO:0000256" key="1">
    <source>
        <dbReference type="ARBA" id="ARBA00022801"/>
    </source>
</evidence>
<proteinExistence type="predicted"/>
<evidence type="ECO:0000313" key="4">
    <source>
        <dbReference type="EMBL" id="POH33465.1"/>
    </source>
</evidence>
<keyword evidence="3" id="KW-0472">Membrane</keyword>
<comment type="caution">
    <text evidence="4">The sequence shown here is derived from an EMBL/GenBank/DDBJ whole genome shotgun (WGS) entry which is preliminary data.</text>
</comment>
<feature type="transmembrane region" description="Helical" evidence="3">
    <location>
        <begin position="204"/>
        <end position="226"/>
    </location>
</feature>
<keyword evidence="3" id="KW-1133">Transmembrane helix</keyword>
<accession>A0A2S3YQE2</accession>
<evidence type="ECO:0000256" key="2">
    <source>
        <dbReference type="ARBA" id="ARBA00023080"/>
    </source>
</evidence>
<dbReference type="GO" id="GO:0008829">
    <property type="term" value="F:dCTP deaminase activity"/>
    <property type="evidence" value="ECO:0007669"/>
    <property type="project" value="InterPro"/>
</dbReference>
<dbReference type="EMBL" id="LODU01000019">
    <property type="protein sequence ID" value="POH33465.1"/>
    <property type="molecule type" value="Genomic_DNA"/>
</dbReference>
<dbReference type="RefSeq" id="WP_097527875.1">
    <property type="nucleotide sequence ID" value="NZ_LODU01000019.1"/>
</dbReference>
<dbReference type="SUPFAM" id="SSF51283">
    <property type="entry name" value="dUTPase-like"/>
    <property type="match status" value="1"/>
</dbReference>
<dbReference type="InterPro" id="IPR011962">
    <property type="entry name" value="dCTP_deaminase"/>
</dbReference>
<evidence type="ECO:0000313" key="5">
    <source>
        <dbReference type="Proteomes" id="UP000237511"/>
    </source>
</evidence>
<dbReference type="CDD" id="cd07557">
    <property type="entry name" value="trimeric_dUTPase"/>
    <property type="match status" value="1"/>
</dbReference>
<dbReference type="InterPro" id="IPR036157">
    <property type="entry name" value="dUTPase-like_sf"/>
</dbReference>
<dbReference type="AlphaFoldDB" id="A0A2S3YQE2"/>
<dbReference type="InterPro" id="IPR033704">
    <property type="entry name" value="dUTPase_trimeric"/>
</dbReference>
<dbReference type="GO" id="GO:0006229">
    <property type="term" value="P:dUTP biosynthetic process"/>
    <property type="evidence" value="ECO:0007669"/>
    <property type="project" value="InterPro"/>
</dbReference>
<organism evidence="4 5">
    <name type="scientific">Sinorhizobium americanum</name>
    <dbReference type="NCBI Taxonomy" id="194963"/>
    <lineage>
        <taxon>Bacteria</taxon>
        <taxon>Pseudomonadati</taxon>
        <taxon>Pseudomonadota</taxon>
        <taxon>Alphaproteobacteria</taxon>
        <taxon>Hyphomicrobiales</taxon>
        <taxon>Rhizobiaceae</taxon>
        <taxon>Sinorhizobium/Ensifer group</taxon>
        <taxon>Sinorhizobium</taxon>
    </lineage>
</organism>
<sequence length="246" mass="27249">MSFWSGETLRANPSVVEEFDEKQIDVNAYNLRMGDSYFRTADGSVVKEAKKLKLKEGEAFTIPPGQFAFLVSKESISVPPNAMAFISMRTRIKFEGLINVSGFHVDPGYKGKLVYSVYNASPSPIQICEGDNLFKIWFAELDQTSAAPYVFKGEGNADIGNDLVRGMSQEIFSLQALAVKMRELEANMNQKLAEQKPVIDNLTFIWRAVQLAILAALILAFLTAAWPSLHAAGEALLNYIRSKIGN</sequence>
<name>A0A2S3YQE2_9HYPH</name>
<dbReference type="PANTHER" id="PTHR42680">
    <property type="entry name" value="DCTP DEAMINASE"/>
    <property type="match status" value="1"/>
</dbReference>
<keyword evidence="2" id="KW-0546">Nucleotide metabolism</keyword>
<evidence type="ECO:0000256" key="3">
    <source>
        <dbReference type="SAM" id="Phobius"/>
    </source>
</evidence>
<reference evidence="4 5" key="1">
    <citation type="journal article" date="2014" name="Syst. Appl. Microbiol.">
        <title>Microsymbionts of Phaseolus vulgaris in acid and alkaline soils of Mexico.</title>
        <authorList>
            <person name="Verastegui-Valdes M.M."/>
            <person name="Zhang Y.J."/>
            <person name="Rivera-Orduna F.N."/>
            <person name="Cheng H.P."/>
            <person name="Sui X.H."/>
            <person name="Wang E.T."/>
        </authorList>
    </citation>
    <scope>NUCLEOTIDE SEQUENCE [LARGE SCALE GENOMIC DNA]</scope>
    <source>
        <strain evidence="4 5">FG01</strain>
    </source>
</reference>
<protein>
    <submittedName>
        <fullName evidence="4">Uncharacterized protein</fullName>
    </submittedName>
</protein>
<gene>
    <name evidence="4" type="ORF">ATY31_10565</name>
</gene>
<dbReference type="Proteomes" id="UP000237511">
    <property type="component" value="Unassembled WGS sequence"/>
</dbReference>
<dbReference type="PANTHER" id="PTHR42680:SF3">
    <property type="entry name" value="DCTP DEAMINASE"/>
    <property type="match status" value="1"/>
</dbReference>